<proteinExistence type="predicted"/>
<dbReference type="AlphaFoldDB" id="A0A4C1VNH2"/>
<gene>
    <name evidence="1" type="ORF">EVAR_83043_1</name>
</gene>
<dbReference type="EMBL" id="BGZK01000373">
    <property type="protein sequence ID" value="GBP39907.1"/>
    <property type="molecule type" value="Genomic_DNA"/>
</dbReference>
<evidence type="ECO:0000313" key="2">
    <source>
        <dbReference type="Proteomes" id="UP000299102"/>
    </source>
</evidence>
<dbReference type="Proteomes" id="UP000299102">
    <property type="component" value="Unassembled WGS sequence"/>
</dbReference>
<comment type="caution">
    <text evidence="1">The sequence shown here is derived from an EMBL/GenBank/DDBJ whole genome shotgun (WGS) entry which is preliminary data.</text>
</comment>
<evidence type="ECO:0000313" key="1">
    <source>
        <dbReference type="EMBL" id="GBP39907.1"/>
    </source>
</evidence>
<organism evidence="1 2">
    <name type="scientific">Eumeta variegata</name>
    <name type="common">Bagworm moth</name>
    <name type="synonym">Eumeta japonica</name>
    <dbReference type="NCBI Taxonomy" id="151549"/>
    <lineage>
        <taxon>Eukaryota</taxon>
        <taxon>Metazoa</taxon>
        <taxon>Ecdysozoa</taxon>
        <taxon>Arthropoda</taxon>
        <taxon>Hexapoda</taxon>
        <taxon>Insecta</taxon>
        <taxon>Pterygota</taxon>
        <taxon>Neoptera</taxon>
        <taxon>Endopterygota</taxon>
        <taxon>Lepidoptera</taxon>
        <taxon>Glossata</taxon>
        <taxon>Ditrysia</taxon>
        <taxon>Tineoidea</taxon>
        <taxon>Psychidae</taxon>
        <taxon>Oiketicinae</taxon>
        <taxon>Eumeta</taxon>
    </lineage>
</organism>
<sequence>MPTFEAEFRISDTCFYTDSTPNAILIFVGLEIAQILAVRVKLQLLPKRVASGQAREALNERKEKAKQDKETQSCLTHYLTTTTATALRTFYRAKINSLLIEPGACGAAAGPARDNIIMRYPIQIEGAYTSGSDLFHLSPAINTPEFRYEGNG</sequence>
<protein>
    <submittedName>
        <fullName evidence="1">Uncharacterized protein</fullName>
    </submittedName>
</protein>
<keyword evidence="2" id="KW-1185">Reference proteome</keyword>
<accession>A0A4C1VNH2</accession>
<name>A0A4C1VNH2_EUMVA</name>
<reference evidence="1 2" key="1">
    <citation type="journal article" date="2019" name="Commun. Biol.">
        <title>The bagworm genome reveals a unique fibroin gene that provides high tensile strength.</title>
        <authorList>
            <person name="Kono N."/>
            <person name="Nakamura H."/>
            <person name="Ohtoshi R."/>
            <person name="Tomita M."/>
            <person name="Numata K."/>
            <person name="Arakawa K."/>
        </authorList>
    </citation>
    <scope>NUCLEOTIDE SEQUENCE [LARGE SCALE GENOMIC DNA]</scope>
</reference>